<dbReference type="RefSeq" id="WP_105804778.1">
    <property type="nucleotide sequence ID" value="NZ_MWZD01000014.1"/>
</dbReference>
<organism evidence="1 2">
    <name type="scientific">Leucobacter massiliensis</name>
    <dbReference type="NCBI Taxonomy" id="1686285"/>
    <lineage>
        <taxon>Bacteria</taxon>
        <taxon>Bacillati</taxon>
        <taxon>Actinomycetota</taxon>
        <taxon>Actinomycetes</taxon>
        <taxon>Micrococcales</taxon>
        <taxon>Microbacteriaceae</taxon>
        <taxon>Leucobacter</taxon>
    </lineage>
</organism>
<sequence>MTQDRIEPSAEASEADVLDQLAAVVPDPEDEDRIPGTLAAAEEPVSEADWLEQQLEVPLDDEADDEDAES</sequence>
<evidence type="ECO:0000313" key="1">
    <source>
        <dbReference type="EMBL" id="PRI11842.1"/>
    </source>
</evidence>
<dbReference type="AlphaFoldDB" id="A0A2S9QQJ2"/>
<protein>
    <submittedName>
        <fullName evidence="1">Uncharacterized protein</fullName>
    </submittedName>
</protein>
<comment type="caution">
    <text evidence="1">The sequence shown here is derived from an EMBL/GenBank/DDBJ whole genome shotgun (WGS) entry which is preliminary data.</text>
</comment>
<name>A0A2S9QQJ2_9MICO</name>
<proteinExistence type="predicted"/>
<dbReference type="Proteomes" id="UP000238650">
    <property type="component" value="Unassembled WGS sequence"/>
</dbReference>
<dbReference type="OrthoDB" id="4991429at2"/>
<reference evidence="1 2" key="1">
    <citation type="journal article" date="2017" name="New Microbes New Infect">
        <title>Genome sequence of 'Leucobacter massiliensis' sp. nov. isolated from human pharynx after travel to the 2014 Hajj.</title>
        <authorList>
            <person name="Leangapichart T."/>
            <person name="Gautret P."/>
            <person name="Nguyen T.T."/>
            <person name="Armstrong N."/>
            <person name="Rolain J.M."/>
        </authorList>
    </citation>
    <scope>NUCLEOTIDE SEQUENCE [LARGE SCALE GENOMIC DNA]</scope>
    <source>
        <strain evidence="1 2">122RC15</strain>
    </source>
</reference>
<keyword evidence="2" id="KW-1185">Reference proteome</keyword>
<gene>
    <name evidence="1" type="ORF">B4915_05275</name>
</gene>
<accession>A0A2S9QQJ2</accession>
<evidence type="ECO:0000313" key="2">
    <source>
        <dbReference type="Proteomes" id="UP000238650"/>
    </source>
</evidence>
<dbReference type="EMBL" id="MWZD01000014">
    <property type="protein sequence ID" value="PRI11842.1"/>
    <property type="molecule type" value="Genomic_DNA"/>
</dbReference>